<dbReference type="EMBL" id="AP026073">
    <property type="protein sequence ID" value="BDM68293.1"/>
    <property type="molecule type" value="Genomic_DNA"/>
</dbReference>
<dbReference type="PROSITE" id="PS00893">
    <property type="entry name" value="NUDIX_BOX"/>
    <property type="match status" value="1"/>
</dbReference>
<organism evidence="7 8">
    <name type="scientific">Streptomyces nigrescens</name>
    <dbReference type="NCBI Taxonomy" id="1920"/>
    <lineage>
        <taxon>Bacteria</taxon>
        <taxon>Bacillati</taxon>
        <taxon>Actinomycetota</taxon>
        <taxon>Actinomycetes</taxon>
        <taxon>Kitasatosporales</taxon>
        <taxon>Streptomycetaceae</taxon>
        <taxon>Streptomyces</taxon>
    </lineage>
</organism>
<dbReference type="InterPro" id="IPR000086">
    <property type="entry name" value="NUDIX_hydrolase_dom"/>
</dbReference>
<evidence type="ECO:0000256" key="2">
    <source>
        <dbReference type="ARBA" id="ARBA00022679"/>
    </source>
</evidence>
<dbReference type="Pfam" id="PF00293">
    <property type="entry name" value="NUDIX"/>
    <property type="match status" value="1"/>
</dbReference>
<evidence type="ECO:0000313" key="8">
    <source>
        <dbReference type="Proteomes" id="UP001059597"/>
    </source>
</evidence>
<dbReference type="CDD" id="cd04683">
    <property type="entry name" value="NUDIX_Hydrolase"/>
    <property type="match status" value="1"/>
</dbReference>
<dbReference type="PROSITE" id="PS51462">
    <property type="entry name" value="NUDIX"/>
    <property type="match status" value="1"/>
</dbReference>
<feature type="compositionally biased region" description="Low complexity" evidence="5">
    <location>
        <begin position="31"/>
        <end position="43"/>
    </location>
</feature>
<evidence type="ECO:0000256" key="4">
    <source>
        <dbReference type="ARBA" id="ARBA00022801"/>
    </source>
</evidence>
<keyword evidence="8" id="KW-1185">Reference proteome</keyword>
<dbReference type="Gene3D" id="3.40.50.150">
    <property type="entry name" value="Vaccinia Virus protein VP39"/>
    <property type="match status" value="1"/>
</dbReference>
<accession>A0ABM7ZQ18</accession>
<proteinExistence type="predicted"/>
<keyword evidence="4" id="KW-0378">Hydrolase</keyword>
<dbReference type="InterPro" id="IPR015797">
    <property type="entry name" value="NUDIX_hydrolase-like_dom_sf"/>
</dbReference>
<dbReference type="Proteomes" id="UP001059597">
    <property type="component" value="Chromosome"/>
</dbReference>
<keyword evidence="2" id="KW-0808">Transferase</keyword>
<dbReference type="InterPro" id="IPR013216">
    <property type="entry name" value="Methyltransf_11"/>
</dbReference>
<dbReference type="SUPFAM" id="SSF53335">
    <property type="entry name" value="S-adenosyl-L-methionine-dependent methyltransferases"/>
    <property type="match status" value="1"/>
</dbReference>
<reference evidence="7" key="1">
    <citation type="submission" date="2022-06" db="EMBL/GenBank/DDBJ databases">
        <title>Complete genome sequence of Streptomyces nigrescens HEK616.</title>
        <authorList>
            <person name="Asamizu S."/>
            <person name="Onaka H."/>
        </authorList>
    </citation>
    <scope>NUCLEOTIDE SEQUENCE</scope>
    <source>
        <strain evidence="7">HEK616</strain>
    </source>
</reference>
<dbReference type="InterPro" id="IPR029063">
    <property type="entry name" value="SAM-dependent_MTases_sf"/>
</dbReference>
<dbReference type="Gene3D" id="3.90.79.10">
    <property type="entry name" value="Nucleoside Triphosphate Pyrophosphohydrolase"/>
    <property type="match status" value="1"/>
</dbReference>
<feature type="region of interest" description="Disordered" evidence="5">
    <location>
        <begin position="1"/>
        <end position="43"/>
    </location>
</feature>
<evidence type="ECO:0000256" key="3">
    <source>
        <dbReference type="ARBA" id="ARBA00022691"/>
    </source>
</evidence>
<protein>
    <recommendedName>
        <fullName evidence="6">Nudix hydrolase domain-containing protein</fullName>
    </recommendedName>
</protein>
<dbReference type="SUPFAM" id="SSF55811">
    <property type="entry name" value="Nudix"/>
    <property type="match status" value="1"/>
</dbReference>
<evidence type="ECO:0000313" key="7">
    <source>
        <dbReference type="EMBL" id="BDM68293.1"/>
    </source>
</evidence>
<dbReference type="PANTHER" id="PTHR43464">
    <property type="entry name" value="METHYLTRANSFERASE"/>
    <property type="match status" value="1"/>
</dbReference>
<evidence type="ECO:0000259" key="6">
    <source>
        <dbReference type="PROSITE" id="PS51462"/>
    </source>
</evidence>
<evidence type="ECO:0000256" key="1">
    <source>
        <dbReference type="ARBA" id="ARBA00022603"/>
    </source>
</evidence>
<name>A0ABM7ZQ18_STRNI</name>
<keyword evidence="1" id="KW-0489">Methyltransferase</keyword>
<keyword evidence="3" id="KW-0949">S-adenosyl-L-methionine</keyword>
<dbReference type="Pfam" id="PF08241">
    <property type="entry name" value="Methyltransf_11"/>
    <property type="match status" value="1"/>
</dbReference>
<evidence type="ECO:0000256" key="5">
    <source>
        <dbReference type="SAM" id="MobiDB-lite"/>
    </source>
</evidence>
<dbReference type="InterPro" id="IPR020084">
    <property type="entry name" value="NUDIX_hydrolase_CS"/>
</dbReference>
<gene>
    <name evidence="7" type="ORF">HEK616_17800</name>
</gene>
<feature type="domain" description="Nudix hydrolase" evidence="6">
    <location>
        <begin position="245"/>
        <end position="379"/>
    </location>
</feature>
<sequence>MVDGSIGDMSTHTPADPSPQPRGLTPDDPGRPSGQGPAGQGPAALPVADAAYWEAAAETFDDEPDHGLRDPAVRAAWAARLRTWLPAGPAEVLDLGCGTGSLALLAAEQGHRVLGVDRSPRMIERARAKLAGRDAAFLVGDAAEPPVGERRFGVVLVRHLLWALPDPAAALRRWAGLLVPGGRLVLVEGRWGESDPIGIPADELTRLVGPLAERTAVQDLTREAVLWGKEVRDERYVLLADLPRRHTEVVDVHLVVRRGAEVLLARRAGTGYADGLLNCPSGHAEDGEDVREAVIREAAEELGLRLAPEDVRAALVMQHRAPPPARPRIGWFFEVVYGTGGEPWNREPDKCAGLAWHRLDALPDDMVAYCRAGLEGLRAGHRFLLHWHRPGDPIAYDPASPGRAVPLDASP</sequence>
<dbReference type="CDD" id="cd02440">
    <property type="entry name" value="AdoMet_MTases"/>
    <property type="match status" value="1"/>
</dbReference>
<dbReference type="PANTHER" id="PTHR43464:SF19">
    <property type="entry name" value="UBIQUINONE BIOSYNTHESIS O-METHYLTRANSFERASE, MITOCHONDRIAL"/>
    <property type="match status" value="1"/>
</dbReference>